<gene>
    <name evidence="1" type="ORF">M436DRAFT_65955</name>
</gene>
<dbReference type="AlphaFoldDB" id="A0A074WHR8"/>
<dbReference type="Proteomes" id="UP000027730">
    <property type="component" value="Unassembled WGS sequence"/>
</dbReference>
<evidence type="ECO:0000313" key="1">
    <source>
        <dbReference type="EMBL" id="KEQ71159.1"/>
    </source>
</evidence>
<protein>
    <submittedName>
        <fullName evidence="1">Uncharacterized protein</fullName>
    </submittedName>
</protein>
<dbReference type="HOGENOM" id="CLU_1124327_0_0_1"/>
<dbReference type="GeneID" id="25413966"/>
<organism evidence="1 2">
    <name type="scientific">Aureobasidium namibiae CBS 147.97</name>
    <dbReference type="NCBI Taxonomy" id="1043004"/>
    <lineage>
        <taxon>Eukaryota</taxon>
        <taxon>Fungi</taxon>
        <taxon>Dikarya</taxon>
        <taxon>Ascomycota</taxon>
        <taxon>Pezizomycotina</taxon>
        <taxon>Dothideomycetes</taxon>
        <taxon>Dothideomycetidae</taxon>
        <taxon>Dothideales</taxon>
        <taxon>Saccotheciaceae</taxon>
        <taxon>Aureobasidium</taxon>
    </lineage>
</organism>
<name>A0A074WHR8_9PEZI</name>
<dbReference type="EMBL" id="KL584715">
    <property type="protein sequence ID" value="KEQ71159.1"/>
    <property type="molecule type" value="Genomic_DNA"/>
</dbReference>
<keyword evidence="2" id="KW-1185">Reference proteome</keyword>
<accession>A0A074WHR8</accession>
<proteinExistence type="predicted"/>
<dbReference type="RefSeq" id="XP_013425261.1">
    <property type="nucleotide sequence ID" value="XM_013569807.1"/>
</dbReference>
<evidence type="ECO:0000313" key="2">
    <source>
        <dbReference type="Proteomes" id="UP000027730"/>
    </source>
</evidence>
<reference evidence="1 2" key="1">
    <citation type="journal article" date="2014" name="BMC Genomics">
        <title>Genome sequencing of four Aureobasidium pullulans varieties: biotechnological potential, stress tolerance, and description of new species.</title>
        <authorList>
            <person name="Gostin Ar C."/>
            <person name="Ohm R.A."/>
            <person name="Kogej T."/>
            <person name="Sonjak S."/>
            <person name="Turk M."/>
            <person name="Zajc J."/>
            <person name="Zalar P."/>
            <person name="Grube M."/>
            <person name="Sun H."/>
            <person name="Han J."/>
            <person name="Sharma A."/>
            <person name="Chiniquy J."/>
            <person name="Ngan C.Y."/>
            <person name="Lipzen A."/>
            <person name="Barry K."/>
            <person name="Grigoriev I.V."/>
            <person name="Gunde-Cimerman N."/>
        </authorList>
    </citation>
    <scope>NUCLEOTIDE SEQUENCE [LARGE SCALE GENOMIC DNA]</scope>
    <source>
        <strain evidence="1 2">CBS 147.97</strain>
    </source>
</reference>
<sequence length="247" mass="27436">MLRVSTSDDQVDRVSVFRYDVAANKHFREASIGGVRSPAFKHSQPATSDSSMLDHVSNTRRQQDVKSRLMVVNDQLCKKPTSRIRKDKVEAFARFSHFLYTRTHRAIAVPHRHMIWIVAEEMHTRVGKLQGSGATERISFNSAVAFGQWSTVISGEKFVQNAIGEAQYKHNGVYEMRLSEEGGTPACVYELSLLICMSCCDLSGIHGSSMTQQPRSLCCAKMGLGVSGRVGNAQRANKQLLLESKDG</sequence>